<dbReference type="PANTHER" id="PTHR48099">
    <property type="entry name" value="C-1-TETRAHYDROFOLATE SYNTHASE, CYTOPLASMIC-RELATED"/>
    <property type="match status" value="1"/>
</dbReference>
<keyword evidence="16" id="KW-1185">Reference proteome</keyword>
<dbReference type="OrthoDB" id="9803580at2"/>
<evidence type="ECO:0000256" key="5">
    <source>
        <dbReference type="ARBA" id="ARBA00022755"/>
    </source>
</evidence>
<comment type="similarity">
    <text evidence="12">Belongs to the tetrahydrofolate dehydrogenase/cyclohydrolase family.</text>
</comment>
<comment type="caution">
    <text evidence="12">Lacks conserved residue(s) required for the propagation of feature annotation.</text>
</comment>
<dbReference type="EMBL" id="CP004025">
    <property type="protein sequence ID" value="AGC44805.1"/>
    <property type="molecule type" value="Genomic_DNA"/>
</dbReference>
<dbReference type="GO" id="GO:0006164">
    <property type="term" value="P:purine nucleotide biosynthetic process"/>
    <property type="evidence" value="ECO:0007669"/>
    <property type="project" value="UniProtKB-KW"/>
</dbReference>
<dbReference type="UniPathway" id="UPA00193"/>
<evidence type="ECO:0000256" key="9">
    <source>
        <dbReference type="ARBA" id="ARBA00023102"/>
    </source>
</evidence>
<sequence>MAQLIDGKAVAARVRAEVKSEVARLQAERGLIPGLAVVRVGDDPASQVYVAGKKKAAEEVGFRSWEHHRDSSISQDELLALVHRLNEDPAVHGILVQLPLPRHLDADAILSSVRPEKDVDGFHPLNAGSLLLGRPATRACTPLGVMRLLEEVGCEPAGKNAVVVGRSNIVGKPMALMLLQRNATVTLCHSKSDLPAEVSRADILVVAVGVRELIKGAWVKPGAVVIDVGMNRKEDGKLVGDVEFTAAAERASFITPVPGGVGPMTIAMLIRNTLEAAMRGVTPPSH</sequence>
<dbReference type="NCBIfam" id="NF010783">
    <property type="entry name" value="PRK14186.1"/>
    <property type="match status" value="1"/>
</dbReference>
<dbReference type="RefSeq" id="WP_015349066.1">
    <property type="nucleotide sequence ID" value="NC_020126.1"/>
</dbReference>
<comment type="subunit">
    <text evidence="2 12">Homodimer.</text>
</comment>
<dbReference type="Pfam" id="PF00763">
    <property type="entry name" value="THF_DHG_CYH"/>
    <property type="match status" value="1"/>
</dbReference>
<dbReference type="PROSITE" id="PS00767">
    <property type="entry name" value="THF_DHG_CYH_2"/>
    <property type="match status" value="1"/>
</dbReference>
<comment type="function">
    <text evidence="12">Catalyzes the oxidation of 5,10-methylenetetrahydrofolate to 5,10-methenyltetrahydrofolate and then the hydrolysis of 5,10-methenyltetrahydrofolate to 10-formyltetrahydrofolate.</text>
</comment>
<feature type="domain" description="Tetrahydrofolate dehydrogenase/cyclohydrolase NAD(P)-binding" evidence="14">
    <location>
        <begin position="139"/>
        <end position="279"/>
    </location>
</feature>
<dbReference type="Gene3D" id="3.40.50.720">
    <property type="entry name" value="NAD(P)-binding Rossmann-like Domain"/>
    <property type="match status" value="1"/>
</dbReference>
<dbReference type="GO" id="GO:0004477">
    <property type="term" value="F:methenyltetrahydrofolate cyclohydrolase activity"/>
    <property type="evidence" value="ECO:0007669"/>
    <property type="project" value="UniProtKB-UniRule"/>
</dbReference>
<dbReference type="FunFam" id="3.40.50.720:FF:000094">
    <property type="entry name" value="Bifunctional protein FolD"/>
    <property type="match status" value="1"/>
</dbReference>
<evidence type="ECO:0000256" key="10">
    <source>
        <dbReference type="ARBA" id="ARBA00023167"/>
    </source>
</evidence>
<keyword evidence="4 12" id="KW-0028">Amino-acid biosynthesis</keyword>
<dbReference type="FunFam" id="3.40.50.10860:FF:000005">
    <property type="entry name" value="C-1-tetrahydrofolate synthase, cytoplasmic, putative"/>
    <property type="match status" value="1"/>
</dbReference>
<comment type="catalytic activity">
    <reaction evidence="12">
        <text>(6R)-5,10-methylene-5,6,7,8-tetrahydrofolate + NADP(+) = (6R)-5,10-methenyltetrahydrofolate + NADPH</text>
        <dbReference type="Rhea" id="RHEA:22812"/>
        <dbReference type="ChEBI" id="CHEBI:15636"/>
        <dbReference type="ChEBI" id="CHEBI:57455"/>
        <dbReference type="ChEBI" id="CHEBI:57783"/>
        <dbReference type="ChEBI" id="CHEBI:58349"/>
        <dbReference type="EC" id="1.5.1.5"/>
    </reaction>
</comment>
<dbReference type="HAMAP" id="MF_01576">
    <property type="entry name" value="THF_DHG_CYH"/>
    <property type="match status" value="1"/>
</dbReference>
<evidence type="ECO:0000256" key="2">
    <source>
        <dbReference type="ARBA" id="ARBA00011738"/>
    </source>
</evidence>
<evidence type="ECO:0000256" key="4">
    <source>
        <dbReference type="ARBA" id="ARBA00022605"/>
    </source>
</evidence>
<dbReference type="HOGENOM" id="CLU_034045_2_1_7"/>
<evidence type="ECO:0000256" key="8">
    <source>
        <dbReference type="ARBA" id="ARBA00023002"/>
    </source>
</evidence>
<evidence type="ECO:0000256" key="12">
    <source>
        <dbReference type="HAMAP-Rule" id="MF_01576"/>
    </source>
</evidence>
<dbReference type="Pfam" id="PF02882">
    <property type="entry name" value="THF_DHG_CYH_C"/>
    <property type="match status" value="1"/>
</dbReference>
<dbReference type="InterPro" id="IPR020630">
    <property type="entry name" value="THF_DH/CycHdrlase_cat_dom"/>
</dbReference>
<dbReference type="Proteomes" id="UP000011131">
    <property type="component" value="Chromosome"/>
</dbReference>
<dbReference type="InterPro" id="IPR036291">
    <property type="entry name" value="NAD(P)-bd_dom_sf"/>
</dbReference>
<protein>
    <recommendedName>
        <fullName evidence="12">Bifunctional protein FolD</fullName>
    </recommendedName>
    <domain>
        <recommendedName>
            <fullName evidence="12">Methylenetetrahydrofolate dehydrogenase</fullName>
            <ecNumber evidence="12">1.5.1.5</ecNumber>
        </recommendedName>
    </domain>
    <domain>
        <recommendedName>
            <fullName evidence="12">Methenyltetrahydrofolate cyclohydrolase</fullName>
            <ecNumber evidence="12">3.5.4.9</ecNumber>
        </recommendedName>
    </domain>
</protein>
<keyword evidence="7 12" id="KW-0521">NADP</keyword>
<organism evidence="15 16">
    <name type="scientific">Myxococcus stipitatus (strain DSM 14675 / JCM 12634 / Mx s8)</name>
    <dbReference type="NCBI Taxonomy" id="1278073"/>
    <lineage>
        <taxon>Bacteria</taxon>
        <taxon>Pseudomonadati</taxon>
        <taxon>Myxococcota</taxon>
        <taxon>Myxococcia</taxon>
        <taxon>Myxococcales</taxon>
        <taxon>Cystobacterineae</taxon>
        <taxon>Myxococcaceae</taxon>
        <taxon>Myxococcus</taxon>
    </lineage>
</organism>
<evidence type="ECO:0000313" key="16">
    <source>
        <dbReference type="Proteomes" id="UP000011131"/>
    </source>
</evidence>
<dbReference type="GO" id="GO:0005829">
    <property type="term" value="C:cytosol"/>
    <property type="evidence" value="ECO:0007669"/>
    <property type="project" value="TreeGrafter"/>
</dbReference>
<evidence type="ECO:0000256" key="11">
    <source>
        <dbReference type="ARBA" id="ARBA00023268"/>
    </source>
</evidence>
<evidence type="ECO:0000259" key="13">
    <source>
        <dbReference type="Pfam" id="PF00763"/>
    </source>
</evidence>
<accession>L7UAA0</accession>
<keyword evidence="6 12" id="KW-0378">Hydrolase</keyword>
<feature type="domain" description="Tetrahydrofolate dehydrogenase/cyclohydrolase catalytic" evidence="13">
    <location>
        <begin position="5"/>
        <end position="120"/>
    </location>
</feature>
<dbReference type="Gene3D" id="3.40.50.10860">
    <property type="entry name" value="Leucine Dehydrogenase, chain A, domain 1"/>
    <property type="match status" value="1"/>
</dbReference>
<dbReference type="InterPro" id="IPR000672">
    <property type="entry name" value="THF_DH/CycHdrlase"/>
</dbReference>
<evidence type="ECO:0000256" key="6">
    <source>
        <dbReference type="ARBA" id="ARBA00022801"/>
    </source>
</evidence>
<keyword evidence="3 12" id="KW-0554">One-carbon metabolism</keyword>
<dbReference type="CDD" id="cd01080">
    <property type="entry name" value="NAD_bind_m-THF_DH_Cyclohyd"/>
    <property type="match status" value="1"/>
</dbReference>
<dbReference type="PANTHER" id="PTHR48099:SF5">
    <property type="entry name" value="C-1-TETRAHYDROFOLATE SYNTHASE, CYTOPLASMIC"/>
    <property type="match status" value="1"/>
</dbReference>
<dbReference type="PROSITE" id="PS00766">
    <property type="entry name" value="THF_DHG_CYH_1"/>
    <property type="match status" value="1"/>
</dbReference>
<evidence type="ECO:0000313" key="15">
    <source>
        <dbReference type="EMBL" id="AGC44805.1"/>
    </source>
</evidence>
<keyword evidence="9 12" id="KW-0368">Histidine biosynthesis</keyword>
<keyword evidence="5 12" id="KW-0658">Purine biosynthesis</keyword>
<dbReference type="SUPFAM" id="SSF53223">
    <property type="entry name" value="Aminoacid dehydrogenase-like, N-terminal domain"/>
    <property type="match status" value="1"/>
</dbReference>
<dbReference type="InterPro" id="IPR046346">
    <property type="entry name" value="Aminoacid_DH-like_N_sf"/>
</dbReference>
<comment type="catalytic activity">
    <reaction evidence="12">
        <text>(6R)-5,10-methenyltetrahydrofolate + H2O = (6R)-10-formyltetrahydrofolate + H(+)</text>
        <dbReference type="Rhea" id="RHEA:23700"/>
        <dbReference type="ChEBI" id="CHEBI:15377"/>
        <dbReference type="ChEBI" id="CHEBI:15378"/>
        <dbReference type="ChEBI" id="CHEBI:57455"/>
        <dbReference type="ChEBI" id="CHEBI:195366"/>
        <dbReference type="EC" id="3.5.4.9"/>
    </reaction>
</comment>
<dbReference type="EC" id="3.5.4.9" evidence="12"/>
<evidence type="ECO:0000256" key="7">
    <source>
        <dbReference type="ARBA" id="ARBA00022857"/>
    </source>
</evidence>
<dbReference type="eggNOG" id="COG0190">
    <property type="taxonomic scope" value="Bacteria"/>
</dbReference>
<dbReference type="EC" id="1.5.1.5" evidence="12"/>
<dbReference type="NCBIfam" id="NF008058">
    <property type="entry name" value="PRK10792.1"/>
    <property type="match status" value="1"/>
</dbReference>
<dbReference type="GO" id="GO:0009086">
    <property type="term" value="P:methionine biosynthetic process"/>
    <property type="evidence" value="ECO:0007669"/>
    <property type="project" value="UniProtKB-KW"/>
</dbReference>
<proteinExistence type="inferred from homology"/>
<dbReference type="AlphaFoldDB" id="L7UAA0"/>
<dbReference type="InterPro" id="IPR020631">
    <property type="entry name" value="THF_DH/CycHdrlase_NAD-bd_dom"/>
</dbReference>
<reference evidence="15 16" key="1">
    <citation type="journal article" date="2013" name="Genome Announc.">
        <title>Complete genome sequence of Myxococcus stipitatus strain DSM 14675, a fruiting myxobacterium.</title>
        <authorList>
            <person name="Huntley S."/>
            <person name="Kneip S."/>
            <person name="Treuner-Lange A."/>
            <person name="Sogaard-Andersen L."/>
        </authorList>
    </citation>
    <scope>NUCLEOTIDE SEQUENCE [LARGE SCALE GENOMIC DNA]</scope>
    <source>
        <strain evidence="16">DSM 14675 / JCM 12634 / Mx s8</strain>
    </source>
</reference>
<dbReference type="GO" id="GO:0000105">
    <property type="term" value="P:L-histidine biosynthetic process"/>
    <property type="evidence" value="ECO:0007669"/>
    <property type="project" value="UniProtKB-KW"/>
</dbReference>
<evidence type="ECO:0000259" key="14">
    <source>
        <dbReference type="Pfam" id="PF02882"/>
    </source>
</evidence>
<evidence type="ECO:0000256" key="3">
    <source>
        <dbReference type="ARBA" id="ARBA00022563"/>
    </source>
</evidence>
<keyword evidence="8 12" id="KW-0560">Oxidoreductase</keyword>
<gene>
    <name evidence="12" type="primary">folD</name>
    <name evidence="15" type="ordered locus">MYSTI_03493</name>
</gene>
<dbReference type="SUPFAM" id="SSF51735">
    <property type="entry name" value="NAD(P)-binding Rossmann-fold domains"/>
    <property type="match status" value="1"/>
</dbReference>
<dbReference type="InterPro" id="IPR020867">
    <property type="entry name" value="THF_DH/CycHdrlase_CS"/>
</dbReference>
<evidence type="ECO:0000256" key="1">
    <source>
        <dbReference type="ARBA" id="ARBA00004777"/>
    </source>
</evidence>
<dbReference type="GO" id="GO:0035999">
    <property type="term" value="P:tetrahydrofolate interconversion"/>
    <property type="evidence" value="ECO:0007669"/>
    <property type="project" value="UniProtKB-UniRule"/>
</dbReference>
<dbReference type="PRINTS" id="PR00085">
    <property type="entry name" value="THFDHDRGNASE"/>
</dbReference>
<name>L7UAA0_MYXSD</name>
<dbReference type="GO" id="GO:0004488">
    <property type="term" value="F:methylenetetrahydrofolate dehydrogenase (NADP+) activity"/>
    <property type="evidence" value="ECO:0007669"/>
    <property type="project" value="UniProtKB-UniRule"/>
</dbReference>
<dbReference type="PATRIC" id="fig|1278073.3.peg.3555"/>
<keyword evidence="10 12" id="KW-0486">Methionine biosynthesis</keyword>
<dbReference type="STRING" id="1278073.MYSTI_03493"/>
<keyword evidence="11 12" id="KW-0511">Multifunctional enzyme</keyword>
<dbReference type="KEGG" id="msd:MYSTI_03493"/>
<comment type="pathway">
    <text evidence="1 12">One-carbon metabolism; tetrahydrofolate interconversion.</text>
</comment>
<feature type="binding site" evidence="12">
    <location>
        <begin position="165"/>
        <end position="167"/>
    </location>
    <ligand>
        <name>NADP(+)</name>
        <dbReference type="ChEBI" id="CHEBI:58349"/>
    </ligand>
</feature>